<dbReference type="Pfam" id="PF21983">
    <property type="entry name" value="NikA-like"/>
    <property type="match status" value="1"/>
</dbReference>
<dbReference type="AlphaFoldDB" id="A0A212JMW9"/>
<evidence type="ECO:0008006" key="2">
    <source>
        <dbReference type="Google" id="ProtNLM"/>
    </source>
</evidence>
<organism evidence="1">
    <name type="scientific">uncultured Eubacteriales bacterium</name>
    <dbReference type="NCBI Taxonomy" id="172733"/>
    <lineage>
        <taxon>Bacteria</taxon>
        <taxon>Bacillati</taxon>
        <taxon>Bacillota</taxon>
        <taxon>Clostridia</taxon>
        <taxon>Eubacteriales</taxon>
        <taxon>environmental samples</taxon>
    </lineage>
</organism>
<reference evidence="1" key="1">
    <citation type="submission" date="2016-04" db="EMBL/GenBank/DDBJ databases">
        <authorList>
            <person name="Evans L.H."/>
            <person name="Alamgir A."/>
            <person name="Owens N."/>
            <person name="Weber N.D."/>
            <person name="Virtaneva K."/>
            <person name="Barbian K."/>
            <person name="Babar A."/>
            <person name="Rosenke K."/>
        </authorList>
    </citation>
    <scope>NUCLEOTIDE SEQUENCE</scope>
    <source>
        <strain evidence="1">86</strain>
    </source>
</reference>
<gene>
    <name evidence="1" type="ORF">KL86CLO1_11389</name>
</gene>
<sequence length="113" mass="13100">MLNRNIKITFRLNISENEKFKAHVKKSGLNQEAYLRHLINGLIPTDAPPPDYFTMMKELRYIGTNLNQIAQKAHILNVLDVKRYDENAAQLKKAVVDITNAVMLPRKIERKIE</sequence>
<dbReference type="InterPro" id="IPR053842">
    <property type="entry name" value="NikA-like"/>
</dbReference>
<accession>A0A212JMW9</accession>
<protein>
    <recommendedName>
        <fullName evidence="2">Bacterial mobilisation protein (MobC)</fullName>
    </recommendedName>
</protein>
<proteinExistence type="predicted"/>
<name>A0A212JMW9_9FIRM</name>
<evidence type="ECO:0000313" key="1">
    <source>
        <dbReference type="EMBL" id="SBW00784.1"/>
    </source>
</evidence>
<dbReference type="EMBL" id="FLUN01000001">
    <property type="protein sequence ID" value="SBW00784.1"/>
    <property type="molecule type" value="Genomic_DNA"/>
</dbReference>